<gene>
    <name evidence="8" type="ORF">FLL45_10010</name>
</gene>
<organism evidence="8 9">
    <name type="scientific">Aliikangiella marina</name>
    <dbReference type="NCBI Taxonomy" id="1712262"/>
    <lineage>
        <taxon>Bacteria</taxon>
        <taxon>Pseudomonadati</taxon>
        <taxon>Pseudomonadota</taxon>
        <taxon>Gammaproteobacteria</taxon>
        <taxon>Oceanospirillales</taxon>
        <taxon>Pleioneaceae</taxon>
        <taxon>Aliikangiella</taxon>
    </lineage>
</organism>
<dbReference type="PROSITE" id="PS51352">
    <property type="entry name" value="THIOREDOXIN_2"/>
    <property type="match status" value="1"/>
</dbReference>
<evidence type="ECO:0000313" key="8">
    <source>
        <dbReference type="EMBL" id="TQV75260.1"/>
    </source>
</evidence>
<evidence type="ECO:0000313" key="9">
    <source>
        <dbReference type="Proteomes" id="UP000317839"/>
    </source>
</evidence>
<feature type="domain" description="Thioredoxin" evidence="7">
    <location>
        <begin position="157"/>
        <end position="336"/>
    </location>
</feature>
<keyword evidence="9" id="KW-1185">Reference proteome</keyword>
<name>A0A545TDG9_9GAMM</name>
<feature type="chain" id="PRO_5021998994" description="Thioredoxin domain-containing protein" evidence="6">
    <location>
        <begin position="27"/>
        <end position="338"/>
    </location>
</feature>
<dbReference type="Pfam" id="PF13462">
    <property type="entry name" value="Thioredoxin_4"/>
    <property type="match status" value="1"/>
</dbReference>
<dbReference type="SUPFAM" id="SSF52833">
    <property type="entry name" value="Thioredoxin-like"/>
    <property type="match status" value="1"/>
</dbReference>
<comment type="similarity">
    <text evidence="1">Belongs to the thioredoxin family. DsbA subfamily.</text>
</comment>
<dbReference type="Proteomes" id="UP000317839">
    <property type="component" value="Unassembled WGS sequence"/>
</dbReference>
<dbReference type="AlphaFoldDB" id="A0A545TDG9"/>
<reference evidence="8 9" key="1">
    <citation type="submission" date="2019-06" db="EMBL/GenBank/DDBJ databases">
        <title>Draft genome of Aliikangiella marina GYP-15.</title>
        <authorList>
            <person name="Wang G."/>
        </authorList>
    </citation>
    <scope>NUCLEOTIDE SEQUENCE [LARGE SCALE GENOMIC DNA]</scope>
    <source>
        <strain evidence="8 9">GYP-15</strain>
    </source>
</reference>
<keyword evidence="2 6" id="KW-0732">Signal</keyword>
<evidence type="ECO:0000259" key="7">
    <source>
        <dbReference type="PROSITE" id="PS51352"/>
    </source>
</evidence>
<protein>
    <recommendedName>
        <fullName evidence="7">Thioredoxin domain-containing protein</fullName>
    </recommendedName>
</protein>
<evidence type="ECO:0000256" key="4">
    <source>
        <dbReference type="ARBA" id="ARBA00023157"/>
    </source>
</evidence>
<comment type="caution">
    <text evidence="8">The sequence shown here is derived from an EMBL/GenBank/DDBJ whole genome shotgun (WGS) entry which is preliminary data.</text>
</comment>
<evidence type="ECO:0000256" key="2">
    <source>
        <dbReference type="ARBA" id="ARBA00022729"/>
    </source>
</evidence>
<dbReference type="Gene3D" id="3.40.30.10">
    <property type="entry name" value="Glutaredoxin"/>
    <property type="match status" value="1"/>
</dbReference>
<evidence type="ECO:0000256" key="6">
    <source>
        <dbReference type="SAM" id="SignalP"/>
    </source>
</evidence>
<dbReference type="InterPro" id="IPR013766">
    <property type="entry name" value="Thioredoxin_domain"/>
</dbReference>
<proteinExistence type="inferred from homology"/>
<keyword evidence="5" id="KW-0676">Redox-active center</keyword>
<dbReference type="OrthoDB" id="9780340at2"/>
<dbReference type="EMBL" id="VIKR01000002">
    <property type="protein sequence ID" value="TQV75260.1"/>
    <property type="molecule type" value="Genomic_DNA"/>
</dbReference>
<evidence type="ECO:0000256" key="3">
    <source>
        <dbReference type="ARBA" id="ARBA00023002"/>
    </source>
</evidence>
<dbReference type="InterPro" id="IPR012336">
    <property type="entry name" value="Thioredoxin-like_fold"/>
</dbReference>
<keyword evidence="4" id="KW-1015">Disulfide bond</keyword>
<evidence type="ECO:0000256" key="1">
    <source>
        <dbReference type="ARBA" id="ARBA00005791"/>
    </source>
</evidence>
<dbReference type="PANTHER" id="PTHR13887">
    <property type="entry name" value="GLUTATHIONE S-TRANSFERASE KAPPA"/>
    <property type="match status" value="1"/>
</dbReference>
<dbReference type="PANTHER" id="PTHR13887:SF14">
    <property type="entry name" value="DISULFIDE BOND FORMATION PROTEIN D"/>
    <property type="match status" value="1"/>
</dbReference>
<accession>A0A545TDG9</accession>
<keyword evidence="3" id="KW-0560">Oxidoreductase</keyword>
<dbReference type="InterPro" id="IPR036249">
    <property type="entry name" value="Thioredoxin-like_sf"/>
</dbReference>
<evidence type="ECO:0000256" key="5">
    <source>
        <dbReference type="ARBA" id="ARBA00023284"/>
    </source>
</evidence>
<dbReference type="GO" id="GO:0016491">
    <property type="term" value="F:oxidoreductase activity"/>
    <property type="evidence" value="ECO:0007669"/>
    <property type="project" value="UniProtKB-KW"/>
</dbReference>
<feature type="signal peptide" evidence="6">
    <location>
        <begin position="1"/>
        <end position="26"/>
    </location>
</feature>
<sequence length="338" mass="38388">MKLHSFKLLVSFGLAICLFVTSSVVAHEESIATINGEKITLEMLQGGNQMEIYEAEQKIYQIRMGLLKQALISKLVKLDPRSKGMDENEFIALFVVKPKNITDFDVMNFIMQRNIDESKINNALKAEVKQYLESQDYMRQIDAWFFEQANKYDVQISLAKPREPRFDVKAGDAPYLGGKDAKVEIVEFSDFECPYCAKATDVIRSLNQRYGDRIKIAYKHFPLNFHPNAQKAAEAGVCAKMQSNEMFWKLHDEMFANIKNLSVGALKDKAKKIGLDYEQFNTCLSSGKYAAKVQSDIAEGMRVGVSSTPVFFVNGRMIKGAQPIEVFIEKIEEELRAK</sequence>
<dbReference type="RefSeq" id="WP_142941876.1">
    <property type="nucleotide sequence ID" value="NZ_VIKR01000002.1"/>
</dbReference>